<organism evidence="1 4">
    <name type="scientific">Neoroseomonas oryzicola</name>
    <dbReference type="NCBI Taxonomy" id="535904"/>
    <lineage>
        <taxon>Bacteria</taxon>
        <taxon>Pseudomonadati</taxon>
        <taxon>Pseudomonadota</taxon>
        <taxon>Alphaproteobacteria</taxon>
        <taxon>Acetobacterales</taxon>
        <taxon>Acetobacteraceae</taxon>
        <taxon>Neoroseomonas</taxon>
    </lineage>
</organism>
<dbReference type="RefSeq" id="WP_168044175.1">
    <property type="nucleotide sequence ID" value="NZ_JAAEDK010000071.1"/>
</dbReference>
<sequence>MSGLDRMKAEQRRILHGGRFRPEDFYASVPTTWLQGAARSLSPAAFRVFWLANANWAPSHRPGERGRAVLGYNQIRSPSPASRRQDNAVPPGRSAIAAGIREAIAAGFLELAQAGSRPRGQAGARGRAAEYFVPCREVGAALPSVVAQLQRLQGKVRLHAAFMRSLAARLSCPALRLLGLLISRGHREASGDLDVGVAPLPWTVCG</sequence>
<evidence type="ECO:0000313" key="2">
    <source>
        <dbReference type="EMBL" id="NKE20206.1"/>
    </source>
</evidence>
<keyword evidence="3" id="KW-1185">Reference proteome</keyword>
<comment type="caution">
    <text evidence="1">The sequence shown here is derived from an EMBL/GenBank/DDBJ whole genome shotgun (WGS) entry which is preliminary data.</text>
</comment>
<dbReference type="AlphaFoldDB" id="A0A9X9WNN0"/>
<reference evidence="1" key="3">
    <citation type="journal article" date="2021" name="Syst. Appl. Microbiol.">
        <title>Roseomonas hellenica sp. nov., isolated from roots of wild-growing Alkanna tinctoria.</title>
        <authorList>
            <person name="Rat A."/>
            <person name="Naranjo H.D."/>
            <person name="Lebbe L."/>
            <person name="Cnockaert M."/>
            <person name="Krigas N."/>
            <person name="Grigoriadou K."/>
            <person name="Maloupa E."/>
            <person name="Willems A."/>
        </authorList>
    </citation>
    <scope>NUCLEOTIDE SEQUENCE</scope>
    <source>
        <strain evidence="1">LMG 31161</strain>
    </source>
</reference>
<accession>A0A9X9WNN0</accession>
<reference evidence="1" key="1">
    <citation type="submission" date="2020-01" db="EMBL/GenBank/DDBJ databases">
        <authorList>
            <person name="Rat A."/>
        </authorList>
    </citation>
    <scope>NUCLEOTIDE SEQUENCE</scope>
    <source>
        <strain evidence="1">LMG 31161</strain>
    </source>
</reference>
<gene>
    <name evidence="2" type="ORF">GWK15_24845</name>
    <name evidence="1" type="ORF">GXW75_21985</name>
</gene>
<evidence type="ECO:0000313" key="4">
    <source>
        <dbReference type="Proteomes" id="UP001138708"/>
    </source>
</evidence>
<evidence type="ECO:0000313" key="3">
    <source>
        <dbReference type="Proteomes" id="UP000746741"/>
    </source>
</evidence>
<name>A0A9X9WNN0_9PROT</name>
<protein>
    <submittedName>
        <fullName evidence="1">Uncharacterized protein</fullName>
    </submittedName>
</protein>
<dbReference type="Proteomes" id="UP001138708">
    <property type="component" value="Unassembled WGS sequence"/>
</dbReference>
<evidence type="ECO:0000313" key="1">
    <source>
        <dbReference type="EMBL" id="MBR0661940.1"/>
    </source>
</evidence>
<dbReference type="EMBL" id="JAAVUP010000023">
    <property type="protein sequence ID" value="NKE20206.1"/>
    <property type="molecule type" value="Genomic_DNA"/>
</dbReference>
<reference evidence="2 3" key="2">
    <citation type="submission" date="2020-02" db="EMBL/GenBank/DDBJ databases">
        <authorList>
            <person name="Sun Q."/>
            <person name="Inoue M."/>
        </authorList>
    </citation>
    <scope>NUCLEOTIDE SEQUENCE [LARGE SCALE GENOMIC DNA]</scope>
    <source>
        <strain evidence="2 3">KCTC 22478</strain>
    </source>
</reference>
<dbReference type="Proteomes" id="UP000746741">
    <property type="component" value="Unassembled WGS sequence"/>
</dbReference>
<dbReference type="EMBL" id="JAAEDK010000071">
    <property type="protein sequence ID" value="MBR0661940.1"/>
    <property type="molecule type" value="Genomic_DNA"/>
</dbReference>
<proteinExistence type="predicted"/>